<evidence type="ECO:0000313" key="2">
    <source>
        <dbReference type="Proteomes" id="UP000195880"/>
    </source>
</evidence>
<dbReference type="AlphaFoldDB" id="A0A1Z1WQM9"/>
<dbReference type="KEGG" id="salf:SMD44_08109"/>
<keyword evidence="2" id="KW-1185">Reference proteome</keyword>
<evidence type="ECO:0000313" key="1">
    <source>
        <dbReference type="EMBL" id="ARX88622.1"/>
    </source>
</evidence>
<sequence>MGPRVLQSVGKDIAERAECRMGAQVAVQVSTMPARAEPVARHRYASMIT</sequence>
<dbReference type="EMBL" id="CP021748">
    <property type="protein sequence ID" value="ARX88622.1"/>
    <property type="molecule type" value="Genomic_DNA"/>
</dbReference>
<gene>
    <name evidence="1" type="ORF">SMD44_08109</name>
</gene>
<reference evidence="1 2" key="1">
    <citation type="submission" date="2017-05" db="EMBL/GenBank/DDBJ databases">
        <title>Streptomyces alboflavus Genome sequencing and assembly.</title>
        <authorList>
            <person name="Wang Y."/>
            <person name="Du B."/>
            <person name="Ding Y."/>
            <person name="Liu H."/>
            <person name="Hou Q."/>
            <person name="Liu K."/>
            <person name="Wang C."/>
            <person name="Yao L."/>
        </authorList>
    </citation>
    <scope>NUCLEOTIDE SEQUENCE [LARGE SCALE GENOMIC DNA]</scope>
    <source>
        <strain evidence="1 2">MDJK44</strain>
    </source>
</reference>
<accession>A0A1Z1WQM9</accession>
<organism evidence="1 2">
    <name type="scientific">Streptomyces alboflavus</name>
    <dbReference type="NCBI Taxonomy" id="67267"/>
    <lineage>
        <taxon>Bacteria</taxon>
        <taxon>Bacillati</taxon>
        <taxon>Actinomycetota</taxon>
        <taxon>Actinomycetes</taxon>
        <taxon>Kitasatosporales</taxon>
        <taxon>Streptomycetaceae</taxon>
        <taxon>Streptomyces</taxon>
    </lineage>
</organism>
<dbReference type="Proteomes" id="UP000195880">
    <property type="component" value="Chromosome"/>
</dbReference>
<proteinExistence type="predicted"/>
<protein>
    <submittedName>
        <fullName evidence="1">Uncharacterized protein</fullName>
    </submittedName>
</protein>
<name>A0A1Z1WQM9_9ACTN</name>